<dbReference type="Pfam" id="PF01282">
    <property type="entry name" value="Ribosomal_S24e"/>
    <property type="match status" value="1"/>
</dbReference>
<keyword evidence="1" id="KW-0689">Ribosomal protein</keyword>
<dbReference type="GO" id="GO:0006412">
    <property type="term" value="P:translation"/>
    <property type="evidence" value="ECO:0007669"/>
    <property type="project" value="InterPro"/>
</dbReference>
<dbReference type="PANTHER" id="PTHR10496">
    <property type="entry name" value="40S RIBOSOMAL PROTEIN S24"/>
    <property type="match status" value="1"/>
</dbReference>
<dbReference type="OMA" id="CFGFRIN"/>
<evidence type="ECO:0000313" key="5">
    <source>
        <dbReference type="EMBL" id="EFX83621.1"/>
    </source>
</evidence>
<proteinExistence type="predicted"/>
<sequence length="70" mass="7911">MQNKITASVHKKEVSEKLAKIKVTPYVVSCFGFRINLGDGKSTGFALVYDSMDFLKKFKPKHRLTLVSHP</sequence>
<evidence type="ECO:0000256" key="3">
    <source>
        <dbReference type="ARBA" id="ARBA00035149"/>
    </source>
</evidence>
<dbReference type="InParanoid" id="E9G9S2"/>
<accession>E9G9S2</accession>
<dbReference type="SUPFAM" id="SSF54189">
    <property type="entry name" value="Ribosomal proteins S24e, L23 and L15e"/>
    <property type="match status" value="1"/>
</dbReference>
<dbReference type="STRING" id="6669.E9G9S2"/>
<protein>
    <recommendedName>
        <fullName evidence="3">Small ribosomal subunit protein eS24</fullName>
    </recommendedName>
    <alternativeName>
        <fullName evidence="4">40S ribosomal protein S24</fullName>
    </alternativeName>
</protein>
<gene>
    <name evidence="5" type="ORF">DAPPUDRAFT_239652</name>
</gene>
<organism evidence="5 6">
    <name type="scientific">Daphnia pulex</name>
    <name type="common">Water flea</name>
    <dbReference type="NCBI Taxonomy" id="6669"/>
    <lineage>
        <taxon>Eukaryota</taxon>
        <taxon>Metazoa</taxon>
        <taxon>Ecdysozoa</taxon>
        <taxon>Arthropoda</taxon>
        <taxon>Crustacea</taxon>
        <taxon>Branchiopoda</taxon>
        <taxon>Diplostraca</taxon>
        <taxon>Cladocera</taxon>
        <taxon>Anomopoda</taxon>
        <taxon>Daphniidae</taxon>
        <taxon>Daphnia</taxon>
    </lineage>
</organism>
<dbReference type="OrthoDB" id="5571754at2759"/>
<dbReference type="EMBL" id="GL732536">
    <property type="protein sequence ID" value="EFX83621.1"/>
    <property type="molecule type" value="Genomic_DNA"/>
</dbReference>
<keyword evidence="6" id="KW-1185">Reference proteome</keyword>
<dbReference type="KEGG" id="dpx:DAPPUDRAFT_239652"/>
<dbReference type="PhylomeDB" id="E9G9S2"/>
<keyword evidence="2" id="KW-0687">Ribonucleoprotein</keyword>
<evidence type="ECO:0000256" key="1">
    <source>
        <dbReference type="ARBA" id="ARBA00022980"/>
    </source>
</evidence>
<dbReference type="InterPro" id="IPR012678">
    <property type="entry name" value="Ribosomal_uL23/eL15/eS24_sf"/>
</dbReference>
<dbReference type="GO" id="GO:0022627">
    <property type="term" value="C:cytosolic small ribosomal subunit"/>
    <property type="evidence" value="ECO:0000318"/>
    <property type="project" value="GO_Central"/>
</dbReference>
<dbReference type="InterPro" id="IPR001976">
    <property type="entry name" value="Ribosomal_eS24"/>
</dbReference>
<dbReference type="Gene3D" id="3.30.70.3370">
    <property type="match status" value="1"/>
</dbReference>
<evidence type="ECO:0000256" key="4">
    <source>
        <dbReference type="ARBA" id="ARBA00035458"/>
    </source>
</evidence>
<dbReference type="Proteomes" id="UP000000305">
    <property type="component" value="Unassembled WGS sequence"/>
</dbReference>
<evidence type="ECO:0000313" key="6">
    <source>
        <dbReference type="Proteomes" id="UP000000305"/>
    </source>
</evidence>
<dbReference type="HOGENOM" id="CLU_2760358_0_0_1"/>
<dbReference type="eggNOG" id="KOG3424">
    <property type="taxonomic scope" value="Eukaryota"/>
</dbReference>
<dbReference type="GO" id="GO:0003735">
    <property type="term" value="F:structural constituent of ribosome"/>
    <property type="evidence" value="ECO:0000318"/>
    <property type="project" value="GO_Central"/>
</dbReference>
<evidence type="ECO:0000256" key="2">
    <source>
        <dbReference type="ARBA" id="ARBA00023274"/>
    </source>
</evidence>
<dbReference type="InterPro" id="IPR053709">
    <property type="entry name" value="eRP_eS24_sf"/>
</dbReference>
<reference evidence="5 6" key="1">
    <citation type="journal article" date="2011" name="Science">
        <title>The ecoresponsive genome of Daphnia pulex.</title>
        <authorList>
            <person name="Colbourne J.K."/>
            <person name="Pfrender M.E."/>
            <person name="Gilbert D."/>
            <person name="Thomas W.K."/>
            <person name="Tucker A."/>
            <person name="Oakley T.H."/>
            <person name="Tokishita S."/>
            <person name="Aerts A."/>
            <person name="Arnold G.J."/>
            <person name="Basu M.K."/>
            <person name="Bauer D.J."/>
            <person name="Caceres C.E."/>
            <person name="Carmel L."/>
            <person name="Casola C."/>
            <person name="Choi J.H."/>
            <person name="Detter J.C."/>
            <person name="Dong Q."/>
            <person name="Dusheyko S."/>
            <person name="Eads B.D."/>
            <person name="Frohlich T."/>
            <person name="Geiler-Samerotte K.A."/>
            <person name="Gerlach D."/>
            <person name="Hatcher P."/>
            <person name="Jogdeo S."/>
            <person name="Krijgsveld J."/>
            <person name="Kriventseva E.V."/>
            <person name="Kultz D."/>
            <person name="Laforsch C."/>
            <person name="Lindquist E."/>
            <person name="Lopez J."/>
            <person name="Manak J.R."/>
            <person name="Muller J."/>
            <person name="Pangilinan J."/>
            <person name="Patwardhan R.P."/>
            <person name="Pitluck S."/>
            <person name="Pritham E.J."/>
            <person name="Rechtsteiner A."/>
            <person name="Rho M."/>
            <person name="Rogozin I.B."/>
            <person name="Sakarya O."/>
            <person name="Salamov A."/>
            <person name="Schaack S."/>
            <person name="Shapiro H."/>
            <person name="Shiga Y."/>
            <person name="Skalitzky C."/>
            <person name="Smith Z."/>
            <person name="Souvorov A."/>
            <person name="Sung W."/>
            <person name="Tang Z."/>
            <person name="Tsuchiya D."/>
            <person name="Tu H."/>
            <person name="Vos H."/>
            <person name="Wang M."/>
            <person name="Wolf Y.I."/>
            <person name="Yamagata H."/>
            <person name="Yamada T."/>
            <person name="Ye Y."/>
            <person name="Shaw J.R."/>
            <person name="Andrews J."/>
            <person name="Crease T.J."/>
            <person name="Tang H."/>
            <person name="Lucas S.M."/>
            <person name="Robertson H.M."/>
            <person name="Bork P."/>
            <person name="Koonin E.V."/>
            <person name="Zdobnov E.M."/>
            <person name="Grigoriev I.V."/>
            <person name="Lynch M."/>
            <person name="Boore J.L."/>
        </authorList>
    </citation>
    <scope>NUCLEOTIDE SEQUENCE [LARGE SCALE GENOMIC DNA]</scope>
</reference>
<dbReference type="AlphaFoldDB" id="E9G9S2"/>
<name>E9G9S2_DAPPU</name>